<evidence type="ECO:0000256" key="1">
    <source>
        <dbReference type="SAM" id="Coils"/>
    </source>
</evidence>
<dbReference type="GO" id="GO:0030496">
    <property type="term" value="C:midbody"/>
    <property type="evidence" value="ECO:0007669"/>
    <property type="project" value="TreeGrafter"/>
</dbReference>
<dbReference type="PROSITE" id="PS00018">
    <property type="entry name" value="EF_HAND_1"/>
    <property type="match status" value="1"/>
</dbReference>
<accession>A0A0M3II09</accession>
<keyword evidence="1" id="KW-0175">Coiled coil</keyword>
<dbReference type="AlphaFoldDB" id="A0A0M3II09"/>
<dbReference type="GO" id="GO:0009838">
    <property type="term" value="P:abscission"/>
    <property type="evidence" value="ECO:0007669"/>
    <property type="project" value="TreeGrafter"/>
</dbReference>
<dbReference type="Gene3D" id="3.30.40.10">
    <property type="entry name" value="Zinc/RING finger domain, C3HC4 (zinc finger)"/>
    <property type="match status" value="1"/>
</dbReference>
<evidence type="ECO:0000313" key="3">
    <source>
        <dbReference type="Proteomes" id="UP000036681"/>
    </source>
</evidence>
<reference evidence="4" key="1">
    <citation type="submission" date="2017-02" db="UniProtKB">
        <authorList>
            <consortium name="WormBaseParasite"/>
        </authorList>
    </citation>
    <scope>IDENTIFICATION</scope>
</reference>
<dbReference type="WBParaSite" id="ALUE_0001812401-mRNA-1">
    <property type="protein sequence ID" value="ALUE_0001812401-mRNA-1"/>
    <property type="gene ID" value="ALUE_0001812401"/>
</dbReference>
<keyword evidence="3" id="KW-1185">Reference proteome</keyword>
<protein>
    <submittedName>
        <fullName evidence="4">Zf-4CXXC_R1 domain-containing protein</fullName>
    </submittedName>
</protein>
<dbReference type="InterPro" id="IPR018247">
    <property type="entry name" value="EF_Hand_1_Ca_BS"/>
</dbReference>
<dbReference type="GO" id="GO:0005813">
    <property type="term" value="C:centrosome"/>
    <property type="evidence" value="ECO:0007669"/>
    <property type="project" value="TreeGrafter"/>
</dbReference>
<proteinExistence type="predicted"/>
<dbReference type="InterPro" id="IPR013083">
    <property type="entry name" value="Znf_RING/FYVE/PHD"/>
</dbReference>
<dbReference type="Proteomes" id="UP000036681">
    <property type="component" value="Unplaced"/>
</dbReference>
<name>A0A0M3II09_ASCLU</name>
<dbReference type="SUPFAM" id="SSF57903">
    <property type="entry name" value="FYVE/PHD zinc finger"/>
    <property type="match status" value="1"/>
</dbReference>
<feature type="region of interest" description="Disordered" evidence="2">
    <location>
        <begin position="56"/>
        <end position="98"/>
    </location>
</feature>
<dbReference type="PANTHER" id="PTHR46603">
    <property type="entry name" value="ABSCISSION/NOCUT CHECKPOINT REGULATOR"/>
    <property type="match status" value="1"/>
</dbReference>
<evidence type="ECO:0000313" key="4">
    <source>
        <dbReference type="WBParaSite" id="ALUE_0001812401-mRNA-1"/>
    </source>
</evidence>
<evidence type="ECO:0000256" key="2">
    <source>
        <dbReference type="SAM" id="MobiDB-lite"/>
    </source>
</evidence>
<dbReference type="InterPro" id="IPR011011">
    <property type="entry name" value="Znf_FYVE_PHD"/>
</dbReference>
<sequence>MNSLFSLIEEGNFQQGCSNCGFGFCSNCLNHKVIIRRLADKPVSVCPPCYRKLTQGNNEMARHGPPESGGGRMGERWWGEDELPPPSMRHTYSPSQRPFRTKLPHRVSPQPPPYSAVCGSDDRDIEKRLNDLKSERAVLENKETKETPTLSEIEERLAKLREVPVEEIRNPSLMFARKKGEVKEETVRDIIEKARDEVRIEKKWDPVKQLEQRYNQYHHIEVNNDDQEELPAVQTKKFCGESPTSSGISNDIIMGEETIRGMKDLADKLKFAEQESFEAAACVAASDKSAKKEMRRIARLTRQESLKNEKINKELGKFWERSLDKYGNDVDSDEDNEVDEAELQKIIREAEQAENEVKETVKKSKKVRNKGGFLLRYLNTMGQTKELLQIIREAEQAENEVRETVKKSKKVRNKGGFLSRFFRSSKD</sequence>
<dbReference type="GO" id="GO:0044878">
    <property type="term" value="P:mitotic cytokinesis checkpoint signaling"/>
    <property type="evidence" value="ECO:0007669"/>
    <property type="project" value="TreeGrafter"/>
</dbReference>
<dbReference type="GO" id="GO:0032154">
    <property type="term" value="C:cleavage furrow"/>
    <property type="evidence" value="ECO:0007669"/>
    <property type="project" value="TreeGrafter"/>
</dbReference>
<dbReference type="CDD" id="cd00065">
    <property type="entry name" value="FYVE_like_SF"/>
    <property type="match status" value="1"/>
</dbReference>
<dbReference type="PANTHER" id="PTHR46603:SF1">
    <property type="entry name" value="ABSCISSION_NOCUT CHECKPOINT REGULATOR"/>
    <property type="match status" value="1"/>
</dbReference>
<dbReference type="GO" id="GO:0032266">
    <property type="term" value="F:phosphatidylinositol-3-phosphate binding"/>
    <property type="evidence" value="ECO:0007669"/>
    <property type="project" value="TreeGrafter"/>
</dbReference>
<feature type="coiled-coil region" evidence="1">
    <location>
        <begin position="336"/>
        <end position="414"/>
    </location>
</feature>
<organism evidence="3 4">
    <name type="scientific">Ascaris lumbricoides</name>
    <name type="common">Giant roundworm</name>
    <dbReference type="NCBI Taxonomy" id="6252"/>
    <lineage>
        <taxon>Eukaryota</taxon>
        <taxon>Metazoa</taxon>
        <taxon>Ecdysozoa</taxon>
        <taxon>Nematoda</taxon>
        <taxon>Chromadorea</taxon>
        <taxon>Rhabditida</taxon>
        <taxon>Spirurina</taxon>
        <taxon>Ascaridomorpha</taxon>
        <taxon>Ascaridoidea</taxon>
        <taxon>Ascarididae</taxon>
        <taxon>Ascaris</taxon>
    </lineage>
</organism>